<evidence type="ECO:0000256" key="12">
    <source>
        <dbReference type="ARBA" id="ARBA00029354"/>
    </source>
</evidence>
<name>A0A1G1WQJ7_9BACT</name>
<keyword evidence="11 13" id="KW-0234">DNA repair</keyword>
<dbReference type="GO" id="GO:0005737">
    <property type="term" value="C:cytoplasm"/>
    <property type="evidence" value="ECO:0007669"/>
    <property type="project" value="UniProtKB-SubCell"/>
</dbReference>
<gene>
    <name evidence="13" type="primary">ruvC</name>
    <name evidence="15" type="ORF">A3J50_02950</name>
</gene>
<dbReference type="PRINTS" id="PR00696">
    <property type="entry name" value="RSOLVASERUVC"/>
</dbReference>
<dbReference type="Proteomes" id="UP000177821">
    <property type="component" value="Unassembled WGS sequence"/>
</dbReference>
<dbReference type="InterPro" id="IPR002176">
    <property type="entry name" value="X-over_junc_endoDNase_RuvC"/>
</dbReference>
<accession>A0A1G1WQJ7</accession>
<evidence type="ECO:0000256" key="2">
    <source>
        <dbReference type="ARBA" id="ARBA00022490"/>
    </source>
</evidence>
<comment type="cofactor">
    <cofactor evidence="13">
        <name>Mg(2+)</name>
        <dbReference type="ChEBI" id="CHEBI:18420"/>
    </cofactor>
    <text evidence="13">Binds 2 Mg(2+) ion per subunit.</text>
</comment>
<evidence type="ECO:0000313" key="16">
    <source>
        <dbReference type="Proteomes" id="UP000177821"/>
    </source>
</evidence>
<evidence type="ECO:0000313" key="15">
    <source>
        <dbReference type="EMBL" id="OGY30015.1"/>
    </source>
</evidence>
<dbReference type="Gene3D" id="3.30.420.10">
    <property type="entry name" value="Ribonuclease H-like superfamily/Ribonuclease H"/>
    <property type="match status" value="1"/>
</dbReference>
<dbReference type="GO" id="GO:0000287">
    <property type="term" value="F:magnesium ion binding"/>
    <property type="evidence" value="ECO:0007669"/>
    <property type="project" value="UniProtKB-UniRule"/>
</dbReference>
<dbReference type="NCBIfam" id="TIGR00228">
    <property type="entry name" value="ruvC"/>
    <property type="match status" value="1"/>
</dbReference>
<comment type="catalytic activity">
    <reaction evidence="12 13">
        <text>Endonucleolytic cleavage at a junction such as a reciprocal single-stranded crossover between two homologous DNA duplexes (Holliday junction).</text>
        <dbReference type="EC" id="3.1.21.10"/>
    </reaction>
</comment>
<evidence type="ECO:0000256" key="13">
    <source>
        <dbReference type="HAMAP-Rule" id="MF_00034"/>
    </source>
</evidence>
<feature type="binding site" evidence="13">
    <location>
        <position position="141"/>
    </location>
    <ligand>
        <name>Mg(2+)</name>
        <dbReference type="ChEBI" id="CHEBI:18420"/>
        <label>1</label>
    </ligand>
</feature>
<dbReference type="InterPro" id="IPR036397">
    <property type="entry name" value="RNaseH_sf"/>
</dbReference>
<keyword evidence="5 13" id="KW-0255">Endonuclease</keyword>
<dbReference type="GO" id="GO:0048476">
    <property type="term" value="C:Holliday junction resolvase complex"/>
    <property type="evidence" value="ECO:0007669"/>
    <property type="project" value="UniProtKB-UniRule"/>
</dbReference>
<keyword evidence="4 13" id="KW-0479">Metal-binding</keyword>
<dbReference type="HAMAP" id="MF_00034">
    <property type="entry name" value="RuvC"/>
    <property type="match status" value="1"/>
</dbReference>
<evidence type="ECO:0000256" key="3">
    <source>
        <dbReference type="ARBA" id="ARBA00022722"/>
    </source>
</evidence>
<dbReference type="FunFam" id="3.30.420.10:FF:000002">
    <property type="entry name" value="Crossover junction endodeoxyribonuclease RuvC"/>
    <property type="match status" value="1"/>
</dbReference>
<feature type="binding site" evidence="13">
    <location>
        <position position="7"/>
    </location>
    <ligand>
        <name>Mg(2+)</name>
        <dbReference type="ChEBI" id="CHEBI:18420"/>
        <label>1</label>
    </ligand>
</feature>
<feature type="active site" evidence="13">
    <location>
        <position position="7"/>
    </location>
</feature>
<feature type="active site" evidence="13">
    <location>
        <position position="141"/>
    </location>
</feature>
<dbReference type="InterPro" id="IPR012337">
    <property type="entry name" value="RNaseH-like_sf"/>
</dbReference>
<comment type="subcellular location">
    <subcellularLocation>
        <location evidence="13">Cytoplasm</location>
    </subcellularLocation>
</comment>
<dbReference type="PANTHER" id="PTHR30194:SF3">
    <property type="entry name" value="CROSSOVER JUNCTION ENDODEOXYRIBONUCLEASE RUVC"/>
    <property type="match status" value="1"/>
</dbReference>
<organism evidence="15 16">
    <name type="scientific">Candidatus Woykebacteria bacterium RIFCSPHIGHO2_02_FULL_43_16b</name>
    <dbReference type="NCBI Taxonomy" id="1802601"/>
    <lineage>
        <taxon>Bacteria</taxon>
        <taxon>Candidatus Woykeibacteriota</taxon>
    </lineage>
</organism>
<keyword evidence="6 13" id="KW-0227">DNA damage</keyword>
<reference evidence="15 16" key="1">
    <citation type="journal article" date="2016" name="Nat. Commun.">
        <title>Thousands of microbial genomes shed light on interconnected biogeochemical processes in an aquifer system.</title>
        <authorList>
            <person name="Anantharaman K."/>
            <person name="Brown C.T."/>
            <person name="Hug L.A."/>
            <person name="Sharon I."/>
            <person name="Castelle C.J."/>
            <person name="Probst A.J."/>
            <person name="Thomas B.C."/>
            <person name="Singh A."/>
            <person name="Wilkins M.J."/>
            <person name="Karaoz U."/>
            <person name="Brodie E.L."/>
            <person name="Williams K.H."/>
            <person name="Hubbard S.S."/>
            <person name="Banfield J.F."/>
        </authorList>
    </citation>
    <scope>NUCLEOTIDE SEQUENCE [LARGE SCALE GENOMIC DNA]</scope>
</reference>
<evidence type="ECO:0000256" key="1">
    <source>
        <dbReference type="ARBA" id="ARBA00009518"/>
    </source>
</evidence>
<comment type="caution">
    <text evidence="15">The sequence shown here is derived from an EMBL/GenBank/DDBJ whole genome shotgun (WGS) entry which is preliminary data.</text>
</comment>
<keyword evidence="7 13" id="KW-0378">Hydrolase</keyword>
<keyword evidence="10 13" id="KW-0233">DNA recombination</keyword>
<dbReference type="PANTHER" id="PTHR30194">
    <property type="entry name" value="CROSSOVER JUNCTION ENDODEOXYRIBONUCLEASE RUVC"/>
    <property type="match status" value="1"/>
</dbReference>
<evidence type="ECO:0000256" key="6">
    <source>
        <dbReference type="ARBA" id="ARBA00022763"/>
    </source>
</evidence>
<keyword evidence="2 13" id="KW-0963">Cytoplasm</keyword>
<proteinExistence type="inferred from homology"/>
<keyword evidence="3 13" id="KW-0540">Nuclease</keyword>
<dbReference type="SUPFAM" id="SSF53098">
    <property type="entry name" value="Ribonuclease H-like"/>
    <property type="match status" value="1"/>
</dbReference>
<evidence type="ECO:0000256" key="14">
    <source>
        <dbReference type="NCBIfam" id="TIGR00228"/>
    </source>
</evidence>
<evidence type="ECO:0000256" key="9">
    <source>
        <dbReference type="ARBA" id="ARBA00023125"/>
    </source>
</evidence>
<evidence type="ECO:0000256" key="7">
    <source>
        <dbReference type="ARBA" id="ARBA00022801"/>
    </source>
</evidence>
<evidence type="ECO:0000256" key="5">
    <source>
        <dbReference type="ARBA" id="ARBA00022759"/>
    </source>
</evidence>
<dbReference type="EMBL" id="MHCX01000010">
    <property type="protein sequence ID" value="OGY30015.1"/>
    <property type="molecule type" value="Genomic_DNA"/>
</dbReference>
<dbReference type="GO" id="GO:0006281">
    <property type="term" value="P:DNA repair"/>
    <property type="evidence" value="ECO:0007669"/>
    <property type="project" value="UniProtKB-UniRule"/>
</dbReference>
<evidence type="ECO:0000256" key="11">
    <source>
        <dbReference type="ARBA" id="ARBA00023204"/>
    </source>
</evidence>
<sequence>MLILGIDPGTAATGWGLINNEKGIELELLDYGCFETPKEMEMPARLLMLYDKVSCFITERKPDLLVIEQLFFGVNSTTAMSVGQARGVVLLTAARAGIQIKEYQGLAVKRLMTGYGRAKKKEVQEAVKNTLKLSEIPKPDDAADALGVIICHIYKQNGYVSLEAEGNK</sequence>
<dbReference type="CDD" id="cd16962">
    <property type="entry name" value="RuvC"/>
    <property type="match status" value="1"/>
</dbReference>
<comment type="similarity">
    <text evidence="1 13">Belongs to the RuvC family.</text>
</comment>
<dbReference type="GO" id="GO:0003677">
    <property type="term" value="F:DNA binding"/>
    <property type="evidence" value="ECO:0007669"/>
    <property type="project" value="UniProtKB-KW"/>
</dbReference>
<protein>
    <recommendedName>
        <fullName evidence="13 14">Crossover junction endodeoxyribonuclease RuvC</fullName>
        <ecNumber evidence="13 14">3.1.21.10</ecNumber>
    </recommendedName>
    <alternativeName>
        <fullName evidence="13">Holliday junction nuclease RuvC</fullName>
    </alternativeName>
    <alternativeName>
        <fullName evidence="13">Holliday junction resolvase RuvC</fullName>
    </alternativeName>
</protein>
<feature type="binding site" evidence="13">
    <location>
        <position position="68"/>
    </location>
    <ligand>
        <name>Mg(2+)</name>
        <dbReference type="ChEBI" id="CHEBI:18420"/>
        <label>2</label>
    </ligand>
</feature>
<comment type="subunit">
    <text evidence="13">Homodimer which binds Holliday junction (HJ) DNA. The HJ becomes 2-fold symmetrical on binding to RuvC with unstacked arms; it has a different conformation from HJ DNA in complex with RuvA. In the full resolvosome a probable DNA-RuvA(4)-RuvB(12)-RuvC(2) complex forms which resolves the HJ.</text>
</comment>
<dbReference type="GO" id="GO:0006310">
    <property type="term" value="P:DNA recombination"/>
    <property type="evidence" value="ECO:0007669"/>
    <property type="project" value="UniProtKB-UniRule"/>
</dbReference>
<dbReference type="NCBIfam" id="NF000711">
    <property type="entry name" value="PRK00039.2-1"/>
    <property type="match status" value="1"/>
</dbReference>
<keyword evidence="9 13" id="KW-0238">DNA-binding</keyword>
<feature type="active site" evidence="13">
    <location>
        <position position="68"/>
    </location>
</feature>
<dbReference type="AlphaFoldDB" id="A0A1G1WQJ7"/>
<dbReference type="GO" id="GO:0008821">
    <property type="term" value="F:crossover junction DNA endonuclease activity"/>
    <property type="evidence" value="ECO:0007669"/>
    <property type="project" value="UniProtKB-UniRule"/>
</dbReference>
<keyword evidence="8 13" id="KW-0460">Magnesium</keyword>
<evidence type="ECO:0000256" key="4">
    <source>
        <dbReference type="ARBA" id="ARBA00022723"/>
    </source>
</evidence>
<dbReference type="EC" id="3.1.21.10" evidence="13 14"/>
<dbReference type="Pfam" id="PF02075">
    <property type="entry name" value="RuvC"/>
    <property type="match status" value="1"/>
</dbReference>
<evidence type="ECO:0000256" key="10">
    <source>
        <dbReference type="ARBA" id="ARBA00023172"/>
    </source>
</evidence>
<evidence type="ECO:0000256" key="8">
    <source>
        <dbReference type="ARBA" id="ARBA00022842"/>
    </source>
</evidence>
<comment type="function">
    <text evidence="13">The RuvA-RuvB-RuvC complex processes Holliday junction (HJ) DNA during genetic recombination and DNA repair. Endonuclease that resolves HJ intermediates. Cleaves cruciform DNA by making single-stranded nicks across the HJ at symmetrical positions within the homologous arms, yielding a 5'-phosphate and a 3'-hydroxyl group; requires a central core of homology in the junction. The consensus cleavage sequence is 5'-(A/T)TT(C/G)-3'. Cleavage occurs on the 3'-side of the TT dinucleotide at the point of strand exchange. HJ branch migration catalyzed by RuvA-RuvB allows RuvC to scan DNA until it finds its consensus sequence, where it cleaves and resolves the cruciform DNA.</text>
</comment>